<dbReference type="Gene3D" id="3.40.630.30">
    <property type="match status" value="1"/>
</dbReference>
<sequence length="127" mass="14961">MLRTINEEDISIAIDFAWKLSQKLETSSYPLYKEKSKHEDNIEGSIFIKKSEENTSEIFGLSVSDKYKGKGIEEILLSKSLEELFKYNPLINKTIFFIDECEIEDLNMVQKIGFNYFSSYRCYEVWL</sequence>
<dbReference type="InterPro" id="IPR016181">
    <property type="entry name" value="Acyl_CoA_acyltransferase"/>
</dbReference>
<dbReference type="RefSeq" id="WP_191749892.1">
    <property type="nucleotide sequence ID" value="NZ_JACSQZ010000024.1"/>
</dbReference>
<dbReference type="EMBL" id="JACSQZ010000024">
    <property type="protein sequence ID" value="MBD7915132.1"/>
    <property type="molecule type" value="Genomic_DNA"/>
</dbReference>
<comment type="caution">
    <text evidence="1">The sequence shown here is derived from an EMBL/GenBank/DDBJ whole genome shotgun (WGS) entry which is preliminary data.</text>
</comment>
<accession>A0ABR8Q404</accession>
<protein>
    <recommendedName>
        <fullName evidence="3">N-acetyltransferase domain-containing protein</fullName>
    </recommendedName>
</protein>
<evidence type="ECO:0008006" key="3">
    <source>
        <dbReference type="Google" id="ProtNLM"/>
    </source>
</evidence>
<reference evidence="1 2" key="1">
    <citation type="submission" date="2020-08" db="EMBL/GenBank/DDBJ databases">
        <title>A Genomic Blueprint of the Chicken Gut Microbiome.</title>
        <authorList>
            <person name="Gilroy R."/>
            <person name="Ravi A."/>
            <person name="Getino M."/>
            <person name="Pursley I."/>
            <person name="Horton D.L."/>
            <person name="Alikhan N.-F."/>
            <person name="Baker D."/>
            <person name="Gharbi K."/>
            <person name="Hall N."/>
            <person name="Watson M."/>
            <person name="Adriaenssens E.M."/>
            <person name="Foster-Nyarko E."/>
            <person name="Jarju S."/>
            <person name="Secka A."/>
            <person name="Antonio M."/>
            <person name="Oren A."/>
            <person name="Chaudhuri R."/>
            <person name="La Ragione R.M."/>
            <person name="Hildebrand F."/>
            <person name="Pallen M.J."/>
        </authorList>
    </citation>
    <scope>NUCLEOTIDE SEQUENCE [LARGE SCALE GENOMIC DNA]</scope>
    <source>
        <strain evidence="1 2">Sa3CUN1</strain>
    </source>
</reference>
<proteinExistence type="predicted"/>
<dbReference type="SUPFAM" id="SSF55729">
    <property type="entry name" value="Acyl-CoA N-acyltransferases (Nat)"/>
    <property type="match status" value="1"/>
</dbReference>
<organism evidence="1 2">
    <name type="scientific">Clostridium gallinarum</name>
    <dbReference type="NCBI Taxonomy" id="2762246"/>
    <lineage>
        <taxon>Bacteria</taxon>
        <taxon>Bacillati</taxon>
        <taxon>Bacillota</taxon>
        <taxon>Clostridia</taxon>
        <taxon>Eubacteriales</taxon>
        <taxon>Clostridiaceae</taxon>
        <taxon>Clostridium</taxon>
    </lineage>
</organism>
<evidence type="ECO:0000313" key="2">
    <source>
        <dbReference type="Proteomes" id="UP000640335"/>
    </source>
</evidence>
<name>A0ABR8Q404_9CLOT</name>
<keyword evidence="2" id="KW-1185">Reference proteome</keyword>
<gene>
    <name evidence="1" type="ORF">H9660_08210</name>
</gene>
<evidence type="ECO:0000313" key="1">
    <source>
        <dbReference type="EMBL" id="MBD7915132.1"/>
    </source>
</evidence>
<dbReference type="Proteomes" id="UP000640335">
    <property type="component" value="Unassembled WGS sequence"/>
</dbReference>